<keyword evidence="7" id="KW-1185">Reference proteome</keyword>
<evidence type="ECO:0000313" key="7">
    <source>
        <dbReference type="Proteomes" id="UP001224674"/>
    </source>
</evidence>
<keyword evidence="4" id="KW-0804">Transcription</keyword>
<gene>
    <name evidence="6" type="ORF">QDX21_05730</name>
</gene>
<dbReference type="PANTHER" id="PTHR30346:SF28">
    <property type="entry name" value="HTH-TYPE TRANSCRIPTIONAL REGULATOR CYNR"/>
    <property type="match status" value="1"/>
</dbReference>
<dbReference type="CDD" id="cd08414">
    <property type="entry name" value="PBP2_LTTR_aromatics_like"/>
    <property type="match status" value="1"/>
</dbReference>
<dbReference type="Gene3D" id="3.40.190.10">
    <property type="entry name" value="Periplasmic binding protein-like II"/>
    <property type="match status" value="2"/>
</dbReference>
<dbReference type="GO" id="GO:0003677">
    <property type="term" value="F:DNA binding"/>
    <property type="evidence" value="ECO:0007669"/>
    <property type="project" value="UniProtKB-KW"/>
</dbReference>
<protein>
    <submittedName>
        <fullName evidence="6">LysR substrate-binding domain-containing protein</fullName>
    </submittedName>
</protein>
<keyword evidence="3" id="KW-0238">DNA-binding</keyword>
<dbReference type="Gene3D" id="1.10.10.10">
    <property type="entry name" value="Winged helix-like DNA-binding domain superfamily/Winged helix DNA-binding domain"/>
    <property type="match status" value="1"/>
</dbReference>
<sequence>MMEVQQAKEFLAVARELHFGRAAKSLRMAQPPLSRAIQQLERELGATLFERTTRTVSLTPAGEALLQPAQHLIAASNQARQTVKDTVSGAAGYVRIGFAGASVNTQVARLAKALRTERAGLRLEYNSAQFSHQALQSVMDHSVDLAIGRWDFLPAEISSHLMGLEEVIVALPASHRLAGRPAVNLRELAHENWISLPSGFGAALPNRFNALANTAGFVPRVTQTAPDSWTLMVLVAVGMGCGITLDSVATNVPHENVSFARIQDISQPPLEVRMIWQRHDNNPALHAVVDLAQRVFPSPPTQPDGT</sequence>
<evidence type="ECO:0000256" key="4">
    <source>
        <dbReference type="ARBA" id="ARBA00023163"/>
    </source>
</evidence>
<evidence type="ECO:0000313" key="6">
    <source>
        <dbReference type="EMBL" id="WGH94288.1"/>
    </source>
</evidence>
<evidence type="ECO:0000256" key="2">
    <source>
        <dbReference type="ARBA" id="ARBA00023015"/>
    </source>
</evidence>
<dbReference type="RefSeq" id="WP_279675357.1">
    <property type="nucleotide sequence ID" value="NZ_CP122566.1"/>
</dbReference>
<dbReference type="PANTHER" id="PTHR30346">
    <property type="entry name" value="TRANSCRIPTIONAL DUAL REGULATOR HCAR-RELATED"/>
    <property type="match status" value="1"/>
</dbReference>
<dbReference type="Pfam" id="PF00126">
    <property type="entry name" value="HTH_1"/>
    <property type="match status" value="1"/>
</dbReference>
<keyword evidence="2" id="KW-0805">Transcription regulation</keyword>
<evidence type="ECO:0000256" key="3">
    <source>
        <dbReference type="ARBA" id="ARBA00023125"/>
    </source>
</evidence>
<dbReference type="InterPro" id="IPR036390">
    <property type="entry name" value="WH_DNA-bd_sf"/>
</dbReference>
<dbReference type="GO" id="GO:0003700">
    <property type="term" value="F:DNA-binding transcription factor activity"/>
    <property type="evidence" value="ECO:0007669"/>
    <property type="project" value="InterPro"/>
</dbReference>
<feature type="domain" description="HTH lysR-type" evidence="5">
    <location>
        <begin position="2"/>
        <end position="59"/>
    </location>
</feature>
<dbReference type="Pfam" id="PF03466">
    <property type="entry name" value="LysR_substrate"/>
    <property type="match status" value="1"/>
</dbReference>
<reference evidence="6 7" key="1">
    <citation type="submission" date="2023-03" db="EMBL/GenBank/DDBJ databases">
        <title>Complete genome sequences of several Auritidibacter ignavus strains isolated from ear infections.</title>
        <authorList>
            <person name="Baehr T."/>
            <person name="Baumhoegger A.M."/>
        </authorList>
    </citation>
    <scope>NUCLEOTIDE SEQUENCE [LARGE SCALE GENOMIC DNA]</scope>
    <source>
        <strain evidence="6 7">BABAE-6</strain>
    </source>
</reference>
<organism evidence="6 7">
    <name type="scientific">Auritidibacter ignavus</name>
    <dbReference type="NCBI Taxonomy" id="678932"/>
    <lineage>
        <taxon>Bacteria</taxon>
        <taxon>Bacillati</taxon>
        <taxon>Actinomycetota</taxon>
        <taxon>Actinomycetes</taxon>
        <taxon>Micrococcales</taxon>
        <taxon>Micrococcaceae</taxon>
        <taxon>Auritidibacter</taxon>
    </lineage>
</organism>
<dbReference type="AlphaFoldDB" id="A0AAJ6DFB9"/>
<dbReference type="SUPFAM" id="SSF46785">
    <property type="entry name" value="Winged helix' DNA-binding domain"/>
    <property type="match status" value="1"/>
</dbReference>
<dbReference type="InterPro" id="IPR036388">
    <property type="entry name" value="WH-like_DNA-bd_sf"/>
</dbReference>
<proteinExistence type="inferred from homology"/>
<name>A0AAJ6DFB9_9MICC</name>
<evidence type="ECO:0000256" key="1">
    <source>
        <dbReference type="ARBA" id="ARBA00009437"/>
    </source>
</evidence>
<dbReference type="GO" id="GO:0032993">
    <property type="term" value="C:protein-DNA complex"/>
    <property type="evidence" value="ECO:0007669"/>
    <property type="project" value="TreeGrafter"/>
</dbReference>
<dbReference type="SUPFAM" id="SSF53850">
    <property type="entry name" value="Periplasmic binding protein-like II"/>
    <property type="match status" value="1"/>
</dbReference>
<dbReference type="InterPro" id="IPR005119">
    <property type="entry name" value="LysR_subst-bd"/>
</dbReference>
<comment type="similarity">
    <text evidence="1">Belongs to the LysR transcriptional regulatory family.</text>
</comment>
<dbReference type="FunFam" id="1.10.10.10:FF:000001">
    <property type="entry name" value="LysR family transcriptional regulator"/>
    <property type="match status" value="1"/>
</dbReference>
<dbReference type="InterPro" id="IPR000847">
    <property type="entry name" value="LysR_HTH_N"/>
</dbReference>
<dbReference type="Proteomes" id="UP001224674">
    <property type="component" value="Chromosome"/>
</dbReference>
<evidence type="ECO:0000259" key="5">
    <source>
        <dbReference type="PROSITE" id="PS50931"/>
    </source>
</evidence>
<dbReference type="PROSITE" id="PS50931">
    <property type="entry name" value="HTH_LYSR"/>
    <property type="match status" value="1"/>
</dbReference>
<dbReference type="EMBL" id="CP122566">
    <property type="protein sequence ID" value="WGH94288.1"/>
    <property type="molecule type" value="Genomic_DNA"/>
</dbReference>
<dbReference type="PRINTS" id="PR00039">
    <property type="entry name" value="HTHLYSR"/>
</dbReference>
<accession>A0AAJ6DFB9</accession>